<evidence type="ECO:0000256" key="6">
    <source>
        <dbReference type="ARBA" id="ARBA00023136"/>
    </source>
</evidence>
<dbReference type="Proteomes" id="UP000030742">
    <property type="component" value="Unassembled WGS sequence"/>
</dbReference>
<feature type="transmembrane region" description="Helical" evidence="17">
    <location>
        <begin position="128"/>
        <end position="147"/>
    </location>
</feature>
<keyword evidence="21" id="KW-1185">Reference proteome</keyword>
<dbReference type="HOGENOM" id="CLU_073346_2_0_1"/>
<accession>N6TWE1</accession>
<comment type="subcellular location">
    <subcellularLocation>
        <location evidence="2">Endomembrane system</location>
        <topology evidence="2">Multi-pass membrane protein</topology>
    </subcellularLocation>
</comment>
<protein>
    <recommendedName>
        <fullName evidence="23">Androgen-induced 1</fullName>
    </recommendedName>
</protein>
<evidence type="ECO:0000256" key="17">
    <source>
        <dbReference type="SAM" id="Phobius"/>
    </source>
</evidence>
<dbReference type="InterPro" id="IPR006838">
    <property type="entry name" value="ADTRP_AIG1"/>
</dbReference>
<evidence type="ECO:0000256" key="7">
    <source>
        <dbReference type="ARBA" id="ARBA00047368"/>
    </source>
</evidence>
<evidence type="ECO:0000256" key="2">
    <source>
        <dbReference type="ARBA" id="ARBA00004127"/>
    </source>
</evidence>
<dbReference type="GO" id="GO:0016020">
    <property type="term" value="C:membrane"/>
    <property type="evidence" value="ECO:0007669"/>
    <property type="project" value="InterPro"/>
</dbReference>
<proteinExistence type="inferred from homology"/>
<organism evidence="18">
    <name type="scientific">Dendroctonus ponderosae</name>
    <name type="common">Mountain pine beetle</name>
    <dbReference type="NCBI Taxonomy" id="77166"/>
    <lineage>
        <taxon>Eukaryota</taxon>
        <taxon>Metazoa</taxon>
        <taxon>Ecdysozoa</taxon>
        <taxon>Arthropoda</taxon>
        <taxon>Hexapoda</taxon>
        <taxon>Insecta</taxon>
        <taxon>Pterygota</taxon>
        <taxon>Neoptera</taxon>
        <taxon>Endopterygota</taxon>
        <taxon>Coleoptera</taxon>
        <taxon>Polyphaga</taxon>
        <taxon>Cucujiformia</taxon>
        <taxon>Curculionidae</taxon>
        <taxon>Scolytinae</taxon>
        <taxon>Dendroctonus</taxon>
    </lineage>
</organism>
<evidence type="ECO:0000256" key="11">
    <source>
        <dbReference type="ARBA" id="ARBA00048701"/>
    </source>
</evidence>
<comment type="catalytic activity">
    <reaction evidence="13">
        <text>9-octadecanoyloxy-octadecanoate + H2O = 9-hydroxy-octadecanoate + octadecanoate + H(+)</text>
        <dbReference type="Rhea" id="RHEA:52096"/>
        <dbReference type="ChEBI" id="CHEBI:15377"/>
        <dbReference type="ChEBI" id="CHEBI:15378"/>
        <dbReference type="ChEBI" id="CHEBI:25629"/>
        <dbReference type="ChEBI" id="CHEBI:136286"/>
        <dbReference type="ChEBI" id="CHEBI:136373"/>
    </reaction>
    <physiologicalReaction direction="left-to-right" evidence="13">
        <dbReference type="Rhea" id="RHEA:52097"/>
    </physiologicalReaction>
</comment>
<evidence type="ECO:0000256" key="13">
    <source>
        <dbReference type="ARBA" id="ARBA00049221"/>
    </source>
</evidence>
<gene>
    <name evidence="20" type="primary">109545292</name>
    <name evidence="19" type="ORF">D910_03264</name>
    <name evidence="18" type="ORF">YQE_12787</name>
</gene>
<feature type="transmembrane region" description="Helical" evidence="17">
    <location>
        <begin position="48"/>
        <end position="68"/>
    </location>
</feature>
<feature type="non-terminal residue" evidence="18">
    <location>
        <position position="1"/>
    </location>
</feature>
<comment type="catalytic activity">
    <reaction evidence="10">
        <text>12-octadecanoyloxy-octadecanoate + H2O = 12-hydroxyoctadecanoate + octadecanoate + H(+)</text>
        <dbReference type="Rhea" id="RHEA:52080"/>
        <dbReference type="ChEBI" id="CHEBI:15377"/>
        <dbReference type="ChEBI" id="CHEBI:15378"/>
        <dbReference type="ChEBI" id="CHEBI:25629"/>
        <dbReference type="ChEBI" id="CHEBI:84201"/>
        <dbReference type="ChEBI" id="CHEBI:136330"/>
    </reaction>
    <physiologicalReaction direction="left-to-right" evidence="10">
        <dbReference type="Rhea" id="RHEA:52081"/>
    </physiologicalReaction>
</comment>
<evidence type="ECO:0000256" key="14">
    <source>
        <dbReference type="ARBA" id="ARBA00049296"/>
    </source>
</evidence>
<evidence type="ECO:0000256" key="3">
    <source>
        <dbReference type="ARBA" id="ARBA00009300"/>
    </source>
</evidence>
<evidence type="ECO:0000256" key="4">
    <source>
        <dbReference type="ARBA" id="ARBA00022692"/>
    </source>
</evidence>
<evidence type="ECO:0000256" key="5">
    <source>
        <dbReference type="ARBA" id="ARBA00022989"/>
    </source>
</evidence>
<evidence type="ECO:0000256" key="1">
    <source>
        <dbReference type="ARBA" id="ARBA00000923"/>
    </source>
</evidence>
<comment type="catalytic activity">
    <reaction evidence="8">
        <text>13-octadecanoyloxy-octadecanoate + H2O = 13-hydroxy-octadecanoate + octadecanoate + H(+)</text>
        <dbReference type="Rhea" id="RHEA:52084"/>
        <dbReference type="ChEBI" id="CHEBI:15377"/>
        <dbReference type="ChEBI" id="CHEBI:15378"/>
        <dbReference type="ChEBI" id="CHEBI:25629"/>
        <dbReference type="ChEBI" id="CHEBI:136304"/>
        <dbReference type="ChEBI" id="CHEBI:136335"/>
    </reaction>
    <physiologicalReaction direction="left-to-right" evidence="8">
        <dbReference type="Rhea" id="RHEA:52085"/>
    </physiologicalReaction>
</comment>
<keyword evidence="5 17" id="KW-1133">Transmembrane helix</keyword>
<reference evidence="21 22" key="1">
    <citation type="journal article" date="2013" name="Genome Biol.">
        <title>Draft genome of the mountain pine beetle, Dendroctonus ponderosae Hopkins, a major forest pest.</title>
        <authorList>
            <person name="Keeling C.I."/>
            <person name="Yuen M.M."/>
            <person name="Liao N.Y."/>
            <person name="Docking T.R."/>
            <person name="Chan S.K."/>
            <person name="Taylor G.A."/>
            <person name="Palmquist D.L."/>
            <person name="Jackman S.D."/>
            <person name="Nguyen A."/>
            <person name="Li M."/>
            <person name="Henderson H."/>
            <person name="Janes J.K."/>
            <person name="Zhao Y."/>
            <person name="Pandoh P."/>
            <person name="Moore R."/>
            <person name="Sperling F.A."/>
            <person name="Huber D.P."/>
            <person name="Birol I."/>
            <person name="Jones S.J."/>
            <person name="Bohlmann J."/>
        </authorList>
    </citation>
    <scope>NUCLEOTIDE SEQUENCE</scope>
</reference>
<feature type="transmembrane region" description="Helical" evidence="17">
    <location>
        <begin position="88"/>
        <end position="108"/>
    </location>
</feature>
<evidence type="ECO:0000313" key="20">
    <source>
        <dbReference type="EnsemblMetazoa" id="XP_019771450.1"/>
    </source>
</evidence>
<keyword evidence="6 17" id="KW-0472">Membrane</keyword>
<feature type="transmembrane region" description="Helical" evidence="17">
    <location>
        <begin position="7"/>
        <end position="28"/>
    </location>
</feature>
<evidence type="ECO:0000256" key="12">
    <source>
        <dbReference type="ARBA" id="ARBA00048800"/>
    </source>
</evidence>
<evidence type="ECO:0000313" key="19">
    <source>
        <dbReference type="EMBL" id="ERL85849.1"/>
    </source>
</evidence>
<comment type="catalytic activity">
    <reaction evidence="12">
        <text>9-(9Z-octadecenoyloxy)-octadecanoate + H2O = 9-hydroxy-octadecanoate + (9Z)-octadecenoate + H(+)</text>
        <dbReference type="Rhea" id="RHEA:52048"/>
        <dbReference type="ChEBI" id="CHEBI:15377"/>
        <dbReference type="ChEBI" id="CHEBI:15378"/>
        <dbReference type="ChEBI" id="CHEBI:30823"/>
        <dbReference type="ChEBI" id="CHEBI:136282"/>
        <dbReference type="ChEBI" id="CHEBI:136286"/>
    </reaction>
    <physiologicalReaction direction="left-to-right" evidence="12">
        <dbReference type="Rhea" id="RHEA:52049"/>
    </physiologicalReaction>
</comment>
<comment type="catalytic activity">
    <reaction evidence="16">
        <text>12-(9Z-hexadecenoyloxy)-octadecanoate + H2O = 12-hydroxyoctadecanoate + (9Z)-hexadecenoate + H(+)</text>
        <dbReference type="Rhea" id="RHEA:52072"/>
        <dbReference type="ChEBI" id="CHEBI:15377"/>
        <dbReference type="ChEBI" id="CHEBI:15378"/>
        <dbReference type="ChEBI" id="CHEBI:32372"/>
        <dbReference type="ChEBI" id="CHEBI:84201"/>
        <dbReference type="ChEBI" id="CHEBI:136312"/>
    </reaction>
    <physiologicalReaction direction="left-to-right" evidence="16">
        <dbReference type="Rhea" id="RHEA:52073"/>
    </physiologicalReaction>
</comment>
<dbReference type="EMBL" id="KB741291">
    <property type="protein sequence ID" value="ENN70612.1"/>
    <property type="molecule type" value="Genomic_DNA"/>
</dbReference>
<dbReference type="Proteomes" id="UP000019118">
    <property type="component" value="Unassembled WGS sequence"/>
</dbReference>
<dbReference type="EnsemblMetazoa" id="XM_019915891.1">
    <property type="protein sequence ID" value="XP_019771450.1"/>
    <property type="gene ID" value="LOC109545292"/>
</dbReference>
<comment type="catalytic activity">
    <reaction evidence="7">
        <text>12-hexadecanoyloxy-octadecanoate + H2O = 12-hydroxyoctadecanoate + hexadecanoate + H(+)</text>
        <dbReference type="Rhea" id="RHEA:52056"/>
        <dbReference type="ChEBI" id="CHEBI:7896"/>
        <dbReference type="ChEBI" id="CHEBI:15377"/>
        <dbReference type="ChEBI" id="CHEBI:15378"/>
        <dbReference type="ChEBI" id="CHEBI:83677"/>
        <dbReference type="ChEBI" id="CHEBI:84201"/>
    </reaction>
    <physiologicalReaction direction="left-to-right" evidence="7">
        <dbReference type="Rhea" id="RHEA:52057"/>
    </physiologicalReaction>
</comment>
<dbReference type="OrthoDB" id="1898221at2759"/>
<dbReference type="KEGG" id="dpa:109545292"/>
<dbReference type="OMA" id="VINPWAD"/>
<comment type="catalytic activity">
    <reaction evidence="9">
        <text>9-hexadecanoyloxy-octadecanoate + H2O = 9-hydroxy-octadecanoate + hexadecanoate + H(+)</text>
        <dbReference type="Rhea" id="RHEA:52052"/>
        <dbReference type="ChEBI" id="CHEBI:7896"/>
        <dbReference type="ChEBI" id="CHEBI:15377"/>
        <dbReference type="ChEBI" id="CHEBI:15378"/>
        <dbReference type="ChEBI" id="CHEBI:83670"/>
        <dbReference type="ChEBI" id="CHEBI:136286"/>
    </reaction>
    <physiologicalReaction direction="left-to-right" evidence="9">
        <dbReference type="Rhea" id="RHEA:52053"/>
    </physiologicalReaction>
</comment>
<comment type="catalytic activity">
    <reaction evidence="1">
        <text>9-(9Z-hexadecenoyloxy)-octadecanoate + H2O = (9Z)-hexadecenoate + 9-hydroxy-octadecanoate + H(+)</text>
        <dbReference type="Rhea" id="RHEA:52068"/>
        <dbReference type="ChEBI" id="CHEBI:15377"/>
        <dbReference type="ChEBI" id="CHEBI:15378"/>
        <dbReference type="ChEBI" id="CHEBI:32372"/>
        <dbReference type="ChEBI" id="CHEBI:136286"/>
        <dbReference type="ChEBI" id="CHEBI:136309"/>
    </reaction>
    <physiologicalReaction direction="left-to-right" evidence="1">
        <dbReference type="Rhea" id="RHEA:52069"/>
    </physiologicalReaction>
</comment>
<evidence type="ECO:0000313" key="21">
    <source>
        <dbReference type="Proteomes" id="UP000019118"/>
    </source>
</evidence>
<sequence>MGISTVVHLIIAGHFWFGCYYNWFHVNVPLEVSDLGDAKFRTKQLKFLTYWDALLQSIFFTICVLNDFIGSNERFPKKRPLIRKIKDFVLPALAFPVSMFVSVTFWGLYAVDRELILPKALDPYFPGWLNHLVHTNVIIFSFFELIWSYRKYPSRKVGLSVLCAFMLTYLVWMHYIHFCTNKWVYRVLTVLDLPGRIAFFIGNLSFAVAMYILGEKINNIRWGHITKAKAHKK</sequence>
<dbReference type="PANTHER" id="PTHR10989">
    <property type="entry name" value="ANDROGEN-INDUCED PROTEIN 1-RELATED"/>
    <property type="match status" value="1"/>
</dbReference>
<dbReference type="PANTHER" id="PTHR10989:SF16">
    <property type="entry name" value="AT02829P-RELATED"/>
    <property type="match status" value="1"/>
</dbReference>
<comment type="similarity">
    <text evidence="3">Belongs to the AIG1 family.</text>
</comment>
<evidence type="ECO:0000256" key="9">
    <source>
        <dbReference type="ARBA" id="ARBA00047863"/>
    </source>
</evidence>
<evidence type="ECO:0000313" key="18">
    <source>
        <dbReference type="EMBL" id="ENN70612.1"/>
    </source>
</evidence>
<evidence type="ECO:0000256" key="8">
    <source>
        <dbReference type="ARBA" id="ARBA00047427"/>
    </source>
</evidence>
<evidence type="ECO:0008006" key="23">
    <source>
        <dbReference type="Google" id="ProtNLM"/>
    </source>
</evidence>
<name>N6TWE1_DENPD</name>
<keyword evidence="4 17" id="KW-0812">Transmembrane</keyword>
<comment type="catalytic activity">
    <reaction evidence="14">
        <text>13-(9Z-octadecenoyloxy)-octadecanoate + H2O = 13-hydroxy-octadecanoate + (9Z)-octadecenoate + H(+)</text>
        <dbReference type="Rhea" id="RHEA:52064"/>
        <dbReference type="ChEBI" id="CHEBI:15377"/>
        <dbReference type="ChEBI" id="CHEBI:15378"/>
        <dbReference type="ChEBI" id="CHEBI:30823"/>
        <dbReference type="ChEBI" id="CHEBI:136303"/>
        <dbReference type="ChEBI" id="CHEBI:136304"/>
    </reaction>
    <physiologicalReaction direction="left-to-right" evidence="14">
        <dbReference type="Rhea" id="RHEA:52065"/>
    </physiologicalReaction>
</comment>
<evidence type="ECO:0000256" key="10">
    <source>
        <dbReference type="ARBA" id="ARBA00048680"/>
    </source>
</evidence>
<reference evidence="20" key="2">
    <citation type="submission" date="2024-08" db="UniProtKB">
        <authorList>
            <consortium name="EnsemblMetazoa"/>
        </authorList>
    </citation>
    <scope>IDENTIFICATION</scope>
</reference>
<evidence type="ECO:0000313" key="22">
    <source>
        <dbReference type="Proteomes" id="UP000030742"/>
    </source>
</evidence>
<dbReference type="AlphaFoldDB" id="N6TWE1"/>
<feature type="transmembrane region" description="Helical" evidence="17">
    <location>
        <begin position="197"/>
        <end position="214"/>
    </location>
</feature>
<comment type="catalytic activity">
    <reaction evidence="11">
        <text>12-(9Z-octadecenoyloxy)-octadecanoate + H2O = 12-hydroxyoctadecanoate + (9Z)-octadecenoate + H(+)</text>
        <dbReference type="Rhea" id="RHEA:52060"/>
        <dbReference type="ChEBI" id="CHEBI:15377"/>
        <dbReference type="ChEBI" id="CHEBI:15378"/>
        <dbReference type="ChEBI" id="CHEBI:30823"/>
        <dbReference type="ChEBI" id="CHEBI:84201"/>
        <dbReference type="ChEBI" id="CHEBI:136302"/>
    </reaction>
    <physiologicalReaction direction="left-to-right" evidence="11">
        <dbReference type="Rhea" id="RHEA:52061"/>
    </physiologicalReaction>
</comment>
<dbReference type="EMBL" id="KB631759">
    <property type="protein sequence ID" value="ERL85849.1"/>
    <property type="molecule type" value="Genomic_DNA"/>
</dbReference>
<evidence type="ECO:0000256" key="16">
    <source>
        <dbReference type="ARBA" id="ARBA00049428"/>
    </source>
</evidence>
<feature type="transmembrane region" description="Helical" evidence="17">
    <location>
        <begin position="159"/>
        <end position="177"/>
    </location>
</feature>
<dbReference type="GO" id="GO:0012505">
    <property type="term" value="C:endomembrane system"/>
    <property type="evidence" value="ECO:0007669"/>
    <property type="project" value="UniProtKB-SubCell"/>
</dbReference>
<comment type="catalytic activity">
    <reaction evidence="15">
        <text>13-(9Z-hexadecenoyloxy)-octadecanoate + H2O = 13-hydroxy-octadecanoate + (9Z)-hexadecenoate + H(+)</text>
        <dbReference type="Rhea" id="RHEA:52076"/>
        <dbReference type="ChEBI" id="CHEBI:15377"/>
        <dbReference type="ChEBI" id="CHEBI:15378"/>
        <dbReference type="ChEBI" id="CHEBI:32372"/>
        <dbReference type="ChEBI" id="CHEBI:136304"/>
        <dbReference type="ChEBI" id="CHEBI:136315"/>
    </reaction>
    <physiologicalReaction direction="left-to-right" evidence="15">
        <dbReference type="Rhea" id="RHEA:52077"/>
    </physiologicalReaction>
</comment>
<evidence type="ECO:0000256" key="15">
    <source>
        <dbReference type="ARBA" id="ARBA00049322"/>
    </source>
</evidence>
<dbReference type="Pfam" id="PF04750">
    <property type="entry name" value="Far-17a_AIG1"/>
    <property type="match status" value="1"/>
</dbReference>